<feature type="compositionally biased region" description="Low complexity" evidence="1">
    <location>
        <begin position="73"/>
        <end position="90"/>
    </location>
</feature>
<feature type="compositionally biased region" description="Polar residues" evidence="1">
    <location>
        <begin position="1"/>
        <end position="24"/>
    </location>
</feature>
<evidence type="ECO:0000256" key="1">
    <source>
        <dbReference type="SAM" id="MobiDB-lite"/>
    </source>
</evidence>
<organism evidence="2 3">
    <name type="scientific">Rhizoctonia solani</name>
    <dbReference type="NCBI Taxonomy" id="456999"/>
    <lineage>
        <taxon>Eukaryota</taxon>
        <taxon>Fungi</taxon>
        <taxon>Dikarya</taxon>
        <taxon>Basidiomycota</taxon>
        <taxon>Agaricomycotina</taxon>
        <taxon>Agaricomycetes</taxon>
        <taxon>Cantharellales</taxon>
        <taxon>Ceratobasidiaceae</taxon>
        <taxon>Rhizoctonia</taxon>
    </lineage>
</organism>
<reference evidence="2" key="1">
    <citation type="submission" date="2021-01" db="EMBL/GenBank/DDBJ databases">
        <authorList>
            <person name="Kaushik A."/>
        </authorList>
    </citation>
    <scope>NUCLEOTIDE SEQUENCE</scope>
    <source>
        <strain evidence="2">AG1-1B</strain>
    </source>
</reference>
<comment type="caution">
    <text evidence="2">The sequence shown here is derived from an EMBL/GenBank/DDBJ whole genome shotgun (WGS) entry which is preliminary data.</text>
</comment>
<dbReference type="AlphaFoldDB" id="A0A8H2WI21"/>
<proteinExistence type="predicted"/>
<feature type="region of interest" description="Disordered" evidence="1">
    <location>
        <begin position="348"/>
        <end position="375"/>
    </location>
</feature>
<evidence type="ECO:0000313" key="2">
    <source>
        <dbReference type="EMBL" id="CAE6374582.1"/>
    </source>
</evidence>
<gene>
    <name evidence="2" type="ORF">RDB_LOCUS17721</name>
</gene>
<dbReference type="EMBL" id="CAJMWQ010000746">
    <property type="protein sequence ID" value="CAE6374582.1"/>
    <property type="molecule type" value="Genomic_DNA"/>
</dbReference>
<evidence type="ECO:0000313" key="3">
    <source>
        <dbReference type="Proteomes" id="UP000663826"/>
    </source>
</evidence>
<name>A0A8H2WI21_9AGAM</name>
<feature type="compositionally biased region" description="Basic and acidic residues" evidence="1">
    <location>
        <begin position="113"/>
        <end position="124"/>
    </location>
</feature>
<sequence length="375" mass="37910">MASNNTHNTHNPFTGDGVNNTHNPLTGDKTGPHPPPGTNPMTGRTKDGNLGRNEQQPPNADHTGATGTGTGITPGTNTHNTHNTHNPLTGDGVTNIHNPMTGDRTGANPVTGRTDDGNFGRHEQQPGGYTGTGAHTTGHTGAHTAGVTSGANTHNTHNPLTGDGVNNTHNPMTGDKTGPNPPPGTNPVTGRTNDGNLGRHEQQPGGYNDTGAHTVGHTGAHTAGLTSGTNTHNTHNPLTGDGVNNTHNPMTGDKTGPNPPAGTNPVTGRTNDGNLGRHEQYPAGTTGTDPHAIHDTTRGTHTTGATGTTGTGAQPTSTQASGGGAKAMIGKVEATLGSIIKNPNMQAKGLQKQEEAQAAKAAKEGAAHSGADVRH</sequence>
<protein>
    <submittedName>
        <fullName evidence="2">Uncharacterized protein</fullName>
    </submittedName>
</protein>
<feature type="compositionally biased region" description="Polar residues" evidence="1">
    <location>
        <begin position="149"/>
        <end position="171"/>
    </location>
</feature>
<accession>A0A8H2WI21</accession>
<dbReference type="Proteomes" id="UP000663826">
    <property type="component" value="Unassembled WGS sequence"/>
</dbReference>
<feature type="compositionally biased region" description="Low complexity" evidence="1">
    <location>
        <begin position="132"/>
        <end position="148"/>
    </location>
</feature>
<feature type="compositionally biased region" description="Polar residues" evidence="1">
    <location>
        <begin position="264"/>
        <end position="273"/>
    </location>
</feature>
<feature type="region of interest" description="Disordered" evidence="1">
    <location>
        <begin position="1"/>
        <end position="325"/>
    </location>
</feature>
<feature type="compositionally biased region" description="Polar residues" evidence="1">
    <location>
        <begin position="224"/>
        <end position="249"/>
    </location>
</feature>
<feature type="compositionally biased region" description="Low complexity" evidence="1">
    <location>
        <begin position="299"/>
        <end position="318"/>
    </location>
</feature>
<feature type="compositionally biased region" description="Basic and acidic residues" evidence="1">
    <location>
        <begin position="351"/>
        <end position="375"/>
    </location>
</feature>